<keyword evidence="2" id="KW-1185">Reference proteome</keyword>
<name>A0ABX3HGW5_PAEBO</name>
<dbReference type="Proteomes" id="UP000187412">
    <property type="component" value="Unassembled WGS sequence"/>
</dbReference>
<evidence type="ECO:0008006" key="3">
    <source>
        <dbReference type="Google" id="ProtNLM"/>
    </source>
</evidence>
<gene>
    <name evidence="1" type="ORF">BSK56_08720</name>
</gene>
<protein>
    <recommendedName>
        <fullName evidence="3">Secreted protein</fullName>
    </recommendedName>
</protein>
<reference evidence="1 2" key="1">
    <citation type="submission" date="2016-10" db="EMBL/GenBank/DDBJ databases">
        <title>Paenibacillus species isolates.</title>
        <authorList>
            <person name="Beno S.M."/>
        </authorList>
    </citation>
    <scope>NUCLEOTIDE SEQUENCE [LARGE SCALE GENOMIC DNA]</scope>
    <source>
        <strain evidence="1 2">FSL H7-0744</strain>
    </source>
</reference>
<proteinExistence type="predicted"/>
<comment type="caution">
    <text evidence="1">The sequence shown here is derived from an EMBL/GenBank/DDBJ whole genome shotgun (WGS) entry which is preliminary data.</text>
</comment>
<organism evidence="1 2">
    <name type="scientific">Paenibacillus borealis</name>
    <dbReference type="NCBI Taxonomy" id="160799"/>
    <lineage>
        <taxon>Bacteria</taxon>
        <taxon>Bacillati</taxon>
        <taxon>Bacillota</taxon>
        <taxon>Bacilli</taxon>
        <taxon>Bacillales</taxon>
        <taxon>Paenibacillaceae</taxon>
        <taxon>Paenibacillus</taxon>
    </lineage>
</organism>
<evidence type="ECO:0000313" key="2">
    <source>
        <dbReference type="Proteomes" id="UP000187412"/>
    </source>
</evidence>
<sequence length="96" mass="10411">MGAPGFAPRAKTKLLKLSLVCCANAGNAFLAEEALWLCQAPRPCCCCARRVQRLAAGFDPGGWSHGEEVWNCRSVAFAFMVGFLPRTAVQIKEIQP</sequence>
<evidence type="ECO:0000313" key="1">
    <source>
        <dbReference type="EMBL" id="OMD49428.1"/>
    </source>
</evidence>
<accession>A0ABX3HGW5</accession>
<dbReference type="EMBL" id="MPTB01000009">
    <property type="protein sequence ID" value="OMD49428.1"/>
    <property type="molecule type" value="Genomic_DNA"/>
</dbReference>